<protein>
    <submittedName>
        <fullName evidence="3">SDR family oxidoreductase</fullName>
    </submittedName>
</protein>
<feature type="domain" description="Ketoreductase" evidence="2">
    <location>
        <begin position="9"/>
        <end position="184"/>
    </location>
</feature>
<dbReference type="PRINTS" id="PR00081">
    <property type="entry name" value="GDHRDH"/>
</dbReference>
<dbReference type="SMART" id="SM00822">
    <property type="entry name" value="PKS_KR"/>
    <property type="match status" value="1"/>
</dbReference>
<proteinExistence type="inferred from homology"/>
<dbReference type="Pfam" id="PF13561">
    <property type="entry name" value="adh_short_C2"/>
    <property type="match status" value="1"/>
</dbReference>
<dbReference type="AlphaFoldDB" id="A0A847S6S9"/>
<dbReference type="InterPro" id="IPR002347">
    <property type="entry name" value="SDR_fam"/>
</dbReference>
<dbReference type="Gene3D" id="3.40.50.720">
    <property type="entry name" value="NAD(P)-binding Rossmann-like Domain"/>
    <property type="match status" value="1"/>
</dbReference>
<name>A0A847S6S9_9NEIS</name>
<evidence type="ECO:0000313" key="4">
    <source>
        <dbReference type="Proteomes" id="UP000587991"/>
    </source>
</evidence>
<dbReference type="CDD" id="cd05233">
    <property type="entry name" value="SDR_c"/>
    <property type="match status" value="1"/>
</dbReference>
<keyword evidence="4" id="KW-1185">Reference proteome</keyword>
<sequence>MQNNTFENKTILVTGASSGIGLASAKAFLAQGAARVYLTGRDAARLDKVAAELGPRAVPVVADSSNLLQLTALAERLEKDGQPLDALFVNAGVAHYNVMGLTSQGEYDTLFRTNVQGVFFTVQTLLPHLKDGGSIVLNASVASSKGMGNLSLYSATKAAVRSFARSWATDLKPRRIRVNAISPGVTMTAIQQGGLGLNDEQLAQMEGWMQEAAPSGRSAQPEEIAAGVLFLASDAASYVNGVELAVDGGLAQI</sequence>
<dbReference type="PROSITE" id="PS00061">
    <property type="entry name" value="ADH_SHORT"/>
    <property type="match status" value="1"/>
</dbReference>
<dbReference type="FunFam" id="3.40.50.720:FF:000084">
    <property type="entry name" value="Short-chain dehydrogenase reductase"/>
    <property type="match status" value="1"/>
</dbReference>
<dbReference type="Proteomes" id="UP000587991">
    <property type="component" value="Unassembled WGS sequence"/>
</dbReference>
<gene>
    <name evidence="3" type="ORF">HF682_10520</name>
</gene>
<reference evidence="3 4" key="1">
    <citation type="submission" date="2020-04" db="EMBL/GenBank/DDBJ databases">
        <title>Draft genome of Leeia sp. IMCC25680.</title>
        <authorList>
            <person name="Song J."/>
            <person name="Cho J.-C."/>
        </authorList>
    </citation>
    <scope>NUCLEOTIDE SEQUENCE [LARGE SCALE GENOMIC DNA]</scope>
    <source>
        <strain evidence="3 4">IMCC25680</strain>
    </source>
</reference>
<comment type="caution">
    <text evidence="3">The sequence shown here is derived from an EMBL/GenBank/DDBJ whole genome shotgun (WGS) entry which is preliminary data.</text>
</comment>
<accession>A0A847S6S9</accession>
<dbReference type="RefSeq" id="WP_168877249.1">
    <property type="nucleotide sequence ID" value="NZ_JABAIM010000002.1"/>
</dbReference>
<organism evidence="3 4">
    <name type="scientific">Leeia aquatica</name>
    <dbReference type="NCBI Taxonomy" id="2725557"/>
    <lineage>
        <taxon>Bacteria</taxon>
        <taxon>Pseudomonadati</taxon>
        <taxon>Pseudomonadota</taxon>
        <taxon>Betaproteobacteria</taxon>
        <taxon>Neisseriales</taxon>
        <taxon>Leeiaceae</taxon>
        <taxon>Leeia</taxon>
    </lineage>
</organism>
<evidence type="ECO:0000313" key="3">
    <source>
        <dbReference type="EMBL" id="NLR75594.1"/>
    </source>
</evidence>
<dbReference type="InterPro" id="IPR020904">
    <property type="entry name" value="Sc_DH/Rdtase_CS"/>
</dbReference>
<dbReference type="PRINTS" id="PR00080">
    <property type="entry name" value="SDRFAMILY"/>
</dbReference>
<comment type="similarity">
    <text evidence="1">Belongs to the short-chain dehydrogenases/reductases (SDR) family.</text>
</comment>
<dbReference type="PANTHER" id="PTHR42760">
    <property type="entry name" value="SHORT-CHAIN DEHYDROGENASES/REDUCTASES FAMILY MEMBER"/>
    <property type="match status" value="1"/>
</dbReference>
<dbReference type="GO" id="GO:0016616">
    <property type="term" value="F:oxidoreductase activity, acting on the CH-OH group of donors, NAD or NADP as acceptor"/>
    <property type="evidence" value="ECO:0007669"/>
    <property type="project" value="UniProtKB-ARBA"/>
</dbReference>
<evidence type="ECO:0000259" key="2">
    <source>
        <dbReference type="SMART" id="SM00822"/>
    </source>
</evidence>
<dbReference type="SUPFAM" id="SSF51735">
    <property type="entry name" value="NAD(P)-binding Rossmann-fold domains"/>
    <property type="match status" value="1"/>
</dbReference>
<evidence type="ECO:0000256" key="1">
    <source>
        <dbReference type="ARBA" id="ARBA00006484"/>
    </source>
</evidence>
<dbReference type="InterPro" id="IPR036291">
    <property type="entry name" value="NAD(P)-bd_dom_sf"/>
</dbReference>
<dbReference type="InterPro" id="IPR057326">
    <property type="entry name" value="KR_dom"/>
</dbReference>
<dbReference type="EMBL" id="JABAIM010000002">
    <property type="protein sequence ID" value="NLR75594.1"/>
    <property type="molecule type" value="Genomic_DNA"/>
</dbReference>